<evidence type="ECO:0000313" key="3">
    <source>
        <dbReference type="Proteomes" id="UP001209701"/>
    </source>
</evidence>
<comment type="caution">
    <text evidence="2">The sequence shown here is derived from an EMBL/GenBank/DDBJ whole genome shotgun (WGS) entry which is preliminary data.</text>
</comment>
<feature type="chain" id="PRO_5045603076" evidence="1">
    <location>
        <begin position="28"/>
        <end position="215"/>
    </location>
</feature>
<proteinExistence type="predicted"/>
<sequence length="215" mass="23664">MIRNFLTRPLSGLICVAMVAMPLPARAEQTVRCESRGFSYRYCRVDTNDRVELSRQLSSISCRENRSWGYDRYGVWVDHGCAAEFRVGKDDNNHRSRDKAIGIGVAVVGLAALAALASSRNQQATQEGSEVQSWSVGSFSGYDETERTDVQLTILPGGSVKGRAGNNEFTGQLTGEQLQAGRQRFKISRQGQGFLAVDVNNPQHRVQFNLVGGGY</sequence>
<dbReference type="InterPro" id="IPR021381">
    <property type="entry name" value="DUF3011"/>
</dbReference>
<organism evidence="2 3">
    <name type="scientific">Roseateles oligotrophus</name>
    <dbReference type="NCBI Taxonomy" id="1769250"/>
    <lineage>
        <taxon>Bacteria</taxon>
        <taxon>Pseudomonadati</taxon>
        <taxon>Pseudomonadota</taxon>
        <taxon>Betaproteobacteria</taxon>
        <taxon>Burkholderiales</taxon>
        <taxon>Sphaerotilaceae</taxon>
        <taxon>Roseateles</taxon>
    </lineage>
</organism>
<keyword evidence="1" id="KW-0732">Signal</keyword>
<dbReference type="RefSeq" id="WP_263573665.1">
    <property type="nucleotide sequence ID" value="NZ_JAJIRN010000012.1"/>
</dbReference>
<evidence type="ECO:0000256" key="1">
    <source>
        <dbReference type="SAM" id="SignalP"/>
    </source>
</evidence>
<feature type="signal peptide" evidence="1">
    <location>
        <begin position="1"/>
        <end position="27"/>
    </location>
</feature>
<reference evidence="2 3" key="1">
    <citation type="submission" date="2021-11" db="EMBL/GenBank/DDBJ databases">
        <authorList>
            <person name="Liang Q."/>
            <person name="Mou H."/>
            <person name="Liu Z."/>
        </authorList>
    </citation>
    <scope>NUCLEOTIDE SEQUENCE [LARGE SCALE GENOMIC DNA]</scope>
    <source>
        <strain evidence="2 3">CHU3</strain>
    </source>
</reference>
<protein>
    <submittedName>
        <fullName evidence="2">DUF3011 domain-containing protein</fullName>
    </submittedName>
</protein>
<dbReference type="Pfam" id="PF11218">
    <property type="entry name" value="DUF3011"/>
    <property type="match status" value="1"/>
</dbReference>
<keyword evidence="3" id="KW-1185">Reference proteome</keyword>
<gene>
    <name evidence="2" type="ORF">LNV07_23600</name>
</gene>
<evidence type="ECO:0000313" key="2">
    <source>
        <dbReference type="EMBL" id="MCV2371085.1"/>
    </source>
</evidence>
<dbReference type="EMBL" id="JAJIRN010000012">
    <property type="protein sequence ID" value="MCV2371085.1"/>
    <property type="molecule type" value="Genomic_DNA"/>
</dbReference>
<accession>A0ABT2YLZ5</accession>
<dbReference type="Proteomes" id="UP001209701">
    <property type="component" value="Unassembled WGS sequence"/>
</dbReference>
<name>A0ABT2YLZ5_9BURK</name>